<dbReference type="GO" id="GO:0005634">
    <property type="term" value="C:nucleus"/>
    <property type="evidence" value="ECO:0007669"/>
    <property type="project" value="TreeGrafter"/>
</dbReference>
<reference evidence="4" key="1">
    <citation type="submission" date="2025-08" db="UniProtKB">
        <authorList>
            <consortium name="RefSeq"/>
        </authorList>
    </citation>
    <scope>IDENTIFICATION</scope>
    <source>
        <tissue evidence="4">Sperm</tissue>
    </source>
</reference>
<accession>A0AAJ7TNB4</accession>
<dbReference type="InterPro" id="IPR004827">
    <property type="entry name" value="bZIP"/>
</dbReference>
<dbReference type="PANTHER" id="PTHR23351:SF59">
    <property type="entry name" value="CYCLIC AMP-DEPENDENT TRANSCRIPTION FACTOR ATF-3-LIKE"/>
    <property type="match status" value="1"/>
</dbReference>
<protein>
    <submittedName>
        <fullName evidence="4">Jun dimerization protein 2-like</fullName>
    </submittedName>
</protein>
<dbReference type="PROSITE" id="PS50217">
    <property type="entry name" value="BZIP"/>
    <property type="match status" value="1"/>
</dbReference>
<proteinExistence type="predicted"/>
<gene>
    <name evidence="4" type="primary">LOC116948459</name>
</gene>
<evidence type="ECO:0000313" key="4">
    <source>
        <dbReference type="RefSeq" id="XP_032821035.1"/>
    </source>
</evidence>
<dbReference type="Gene3D" id="1.20.5.170">
    <property type="match status" value="1"/>
</dbReference>
<feature type="region of interest" description="Disordered" evidence="1">
    <location>
        <begin position="1"/>
        <end position="49"/>
    </location>
</feature>
<dbReference type="SMART" id="SM00338">
    <property type="entry name" value="BRLZ"/>
    <property type="match status" value="1"/>
</dbReference>
<dbReference type="PROSITE" id="PS00036">
    <property type="entry name" value="BZIP_BASIC"/>
    <property type="match status" value="1"/>
</dbReference>
<dbReference type="PRINTS" id="PR00042">
    <property type="entry name" value="LEUZIPPRFOS"/>
</dbReference>
<sequence length="123" mass="14233">MMMMIAPRHLDHSGCQRSAPGRDASASAAEETERRRRRRERNKVAAAKCRNKKKERTEFLLQESEILEVQNSRLKSLIEKLRGERQRLELALSQHRSACRAHGDADESEQQLLLMQLTEQRGP</sequence>
<dbReference type="InterPro" id="IPR046347">
    <property type="entry name" value="bZIP_sf"/>
</dbReference>
<evidence type="ECO:0000259" key="2">
    <source>
        <dbReference type="PROSITE" id="PS50217"/>
    </source>
</evidence>
<evidence type="ECO:0000256" key="1">
    <source>
        <dbReference type="SAM" id="MobiDB-lite"/>
    </source>
</evidence>
<organism evidence="3 4">
    <name type="scientific">Petromyzon marinus</name>
    <name type="common">Sea lamprey</name>
    <dbReference type="NCBI Taxonomy" id="7757"/>
    <lineage>
        <taxon>Eukaryota</taxon>
        <taxon>Metazoa</taxon>
        <taxon>Chordata</taxon>
        <taxon>Craniata</taxon>
        <taxon>Vertebrata</taxon>
        <taxon>Cyclostomata</taxon>
        <taxon>Hyperoartia</taxon>
        <taxon>Petromyzontiformes</taxon>
        <taxon>Petromyzontidae</taxon>
        <taxon>Petromyzon</taxon>
    </lineage>
</organism>
<dbReference type="InterPro" id="IPR000837">
    <property type="entry name" value="AP-1"/>
</dbReference>
<evidence type="ECO:0000313" key="3">
    <source>
        <dbReference type="Proteomes" id="UP001318040"/>
    </source>
</evidence>
<dbReference type="Pfam" id="PF00170">
    <property type="entry name" value="bZIP_1"/>
    <property type="match status" value="1"/>
</dbReference>
<dbReference type="GeneID" id="116948459"/>
<dbReference type="KEGG" id="pmrn:116948459"/>
<dbReference type="GO" id="GO:0000981">
    <property type="term" value="F:DNA-binding transcription factor activity, RNA polymerase II-specific"/>
    <property type="evidence" value="ECO:0007669"/>
    <property type="project" value="TreeGrafter"/>
</dbReference>
<dbReference type="Proteomes" id="UP001318040">
    <property type="component" value="Chromosome 33"/>
</dbReference>
<name>A0AAJ7TNB4_PETMA</name>
<dbReference type="SUPFAM" id="SSF57959">
    <property type="entry name" value="Leucine zipper domain"/>
    <property type="match status" value="1"/>
</dbReference>
<dbReference type="GO" id="GO:0000978">
    <property type="term" value="F:RNA polymerase II cis-regulatory region sequence-specific DNA binding"/>
    <property type="evidence" value="ECO:0007669"/>
    <property type="project" value="TreeGrafter"/>
</dbReference>
<dbReference type="RefSeq" id="XP_032821035.1">
    <property type="nucleotide sequence ID" value="XM_032965144.1"/>
</dbReference>
<keyword evidence="3" id="KW-1185">Reference proteome</keyword>
<dbReference type="PANTHER" id="PTHR23351">
    <property type="entry name" value="FOS TRANSCRIPTION FACTOR-RELATED"/>
    <property type="match status" value="1"/>
</dbReference>
<dbReference type="AlphaFoldDB" id="A0AAJ7TNB4"/>
<feature type="domain" description="BZIP" evidence="2">
    <location>
        <begin position="32"/>
        <end position="95"/>
    </location>
</feature>